<proteinExistence type="predicted"/>
<sequence>MEPAAIVLYAVLLLAAWYLLASFLARFANRRVVSKCPCEVVRYLGDPSSLYVNLNCGGKKVEVYIRREPWDNPLNLAAFYLLRRSAYTAVRFSLGFDAGVIDASRSGAGRRVGNYYVVNISTPRELAERLLSLADEAGVWRVTVSGELVQLLWRGKDCSYVEKALSIIKNIAKER</sequence>
<dbReference type="STRING" id="410359.Pcal_0859"/>
<dbReference type="eggNOG" id="arCOG07421">
    <property type="taxonomic scope" value="Archaea"/>
</dbReference>
<evidence type="ECO:0000256" key="1">
    <source>
        <dbReference type="SAM" id="Phobius"/>
    </source>
</evidence>
<dbReference type="OrthoDB" id="28875at2157"/>
<gene>
    <name evidence="2" type="ordered locus">Pcal_0859</name>
</gene>
<evidence type="ECO:0000313" key="3">
    <source>
        <dbReference type="Proteomes" id="UP000001431"/>
    </source>
</evidence>
<dbReference type="EMBL" id="CP000561">
    <property type="protein sequence ID" value="ABO08285.1"/>
    <property type="molecule type" value="Genomic_DNA"/>
</dbReference>
<keyword evidence="1" id="KW-1133">Transmembrane helix</keyword>
<dbReference type="AlphaFoldDB" id="A3MUG8"/>
<keyword evidence="1" id="KW-0812">Transmembrane</keyword>
<dbReference type="KEGG" id="pcl:Pcal_0859"/>
<keyword evidence="1" id="KW-0472">Membrane</keyword>
<feature type="transmembrane region" description="Helical" evidence="1">
    <location>
        <begin position="6"/>
        <end position="25"/>
    </location>
</feature>
<reference evidence="2" key="1">
    <citation type="submission" date="2007-02" db="EMBL/GenBank/DDBJ databases">
        <title>Complete sequence of Pyrobaculum calidifontis JCM 11548.</title>
        <authorList>
            <consortium name="US DOE Joint Genome Institute"/>
            <person name="Copeland A."/>
            <person name="Lucas S."/>
            <person name="Lapidus A."/>
            <person name="Barry K."/>
            <person name="Glavina del Rio T."/>
            <person name="Dalin E."/>
            <person name="Tice H."/>
            <person name="Pitluck S."/>
            <person name="Chain P."/>
            <person name="Malfatti S."/>
            <person name="Shin M."/>
            <person name="Vergez L."/>
            <person name="Schmutz J."/>
            <person name="Larimer F."/>
            <person name="Land M."/>
            <person name="Hauser L."/>
            <person name="Kyrpides N."/>
            <person name="Mikhailova N."/>
            <person name="Cozen A.E."/>
            <person name="Fitz-Gibbon S.T."/>
            <person name="House C.H."/>
            <person name="Saltikov C."/>
            <person name="Lowe T.M."/>
            <person name="Richardson P."/>
        </authorList>
    </citation>
    <scope>NUCLEOTIDE SEQUENCE [LARGE SCALE GENOMIC DNA]</scope>
    <source>
        <strain evidence="2">JCM 11548</strain>
    </source>
</reference>
<dbReference type="RefSeq" id="WP_011849543.1">
    <property type="nucleotide sequence ID" value="NC_009073.1"/>
</dbReference>
<dbReference type="GeneID" id="4908541"/>
<evidence type="ECO:0000313" key="2">
    <source>
        <dbReference type="EMBL" id="ABO08285.1"/>
    </source>
</evidence>
<dbReference type="HOGENOM" id="CLU_1451482_0_0_2"/>
<protein>
    <submittedName>
        <fullName evidence="2">Uncharacterized protein</fullName>
    </submittedName>
</protein>
<keyword evidence="3" id="KW-1185">Reference proteome</keyword>
<accession>A3MUG8</accession>
<name>A3MUG8_PYRCJ</name>
<organism evidence="2 3">
    <name type="scientific">Pyrobaculum calidifontis (strain DSM 21063 / JCM 11548 / VA1)</name>
    <dbReference type="NCBI Taxonomy" id="410359"/>
    <lineage>
        <taxon>Archaea</taxon>
        <taxon>Thermoproteota</taxon>
        <taxon>Thermoprotei</taxon>
        <taxon>Thermoproteales</taxon>
        <taxon>Thermoproteaceae</taxon>
        <taxon>Pyrobaculum</taxon>
    </lineage>
</organism>
<dbReference type="Proteomes" id="UP000001431">
    <property type="component" value="Chromosome"/>
</dbReference>